<dbReference type="GO" id="GO:0022857">
    <property type="term" value="F:transmembrane transporter activity"/>
    <property type="evidence" value="ECO:0007669"/>
    <property type="project" value="InterPro"/>
</dbReference>
<dbReference type="RefSeq" id="WP_257924825.1">
    <property type="nucleotide sequence ID" value="NZ_JAMXQV010000024.1"/>
</dbReference>
<gene>
    <name evidence="7" type="ORF">M8542_36070</name>
</gene>
<keyword evidence="2" id="KW-1003">Cell membrane</keyword>
<feature type="transmembrane region" description="Helical" evidence="6">
    <location>
        <begin position="301"/>
        <end position="320"/>
    </location>
</feature>
<evidence type="ECO:0000313" key="7">
    <source>
        <dbReference type="EMBL" id="MCR6488261.1"/>
    </source>
</evidence>
<evidence type="ECO:0000256" key="1">
    <source>
        <dbReference type="ARBA" id="ARBA00004651"/>
    </source>
</evidence>
<proteinExistence type="predicted"/>
<feature type="transmembrane region" description="Helical" evidence="6">
    <location>
        <begin position="176"/>
        <end position="194"/>
    </location>
</feature>
<dbReference type="GO" id="GO:0005886">
    <property type="term" value="C:plasma membrane"/>
    <property type="evidence" value="ECO:0007669"/>
    <property type="project" value="UniProtKB-SubCell"/>
</dbReference>
<dbReference type="PANTHER" id="PTHR47089:SF1">
    <property type="entry name" value="GUANOSINE ABC TRANSPORTER PERMEASE PROTEIN NUPP"/>
    <property type="match status" value="1"/>
</dbReference>
<feature type="transmembrane region" description="Helical" evidence="6">
    <location>
        <begin position="125"/>
        <end position="143"/>
    </location>
</feature>
<keyword evidence="8" id="KW-1185">Reference proteome</keyword>
<comment type="subcellular location">
    <subcellularLocation>
        <location evidence="1">Cell membrane</location>
        <topology evidence="1">Multi-pass membrane protein</topology>
    </subcellularLocation>
</comment>
<feature type="transmembrane region" description="Helical" evidence="6">
    <location>
        <begin position="36"/>
        <end position="58"/>
    </location>
</feature>
<evidence type="ECO:0000256" key="5">
    <source>
        <dbReference type="ARBA" id="ARBA00023136"/>
    </source>
</evidence>
<keyword evidence="4 6" id="KW-1133">Transmembrane helix</keyword>
<organism evidence="7 8">
    <name type="scientific">Amycolatopsis iheyensis</name>
    <dbReference type="NCBI Taxonomy" id="2945988"/>
    <lineage>
        <taxon>Bacteria</taxon>
        <taxon>Bacillati</taxon>
        <taxon>Actinomycetota</taxon>
        <taxon>Actinomycetes</taxon>
        <taxon>Pseudonocardiales</taxon>
        <taxon>Pseudonocardiaceae</taxon>
        <taxon>Amycolatopsis</taxon>
    </lineage>
</organism>
<feature type="transmembrane region" description="Helical" evidence="6">
    <location>
        <begin position="70"/>
        <end position="87"/>
    </location>
</feature>
<feature type="transmembrane region" description="Helical" evidence="6">
    <location>
        <begin position="275"/>
        <end position="295"/>
    </location>
</feature>
<name>A0A9X2SPK6_9PSEU</name>
<evidence type="ECO:0000256" key="3">
    <source>
        <dbReference type="ARBA" id="ARBA00022692"/>
    </source>
</evidence>
<feature type="transmembrane region" description="Helical" evidence="6">
    <location>
        <begin position="249"/>
        <end position="268"/>
    </location>
</feature>
<feature type="transmembrane region" description="Helical" evidence="6">
    <location>
        <begin position="222"/>
        <end position="243"/>
    </location>
</feature>
<protein>
    <submittedName>
        <fullName evidence="7">ABC transporter permease</fullName>
    </submittedName>
</protein>
<evidence type="ECO:0000256" key="2">
    <source>
        <dbReference type="ARBA" id="ARBA00022475"/>
    </source>
</evidence>
<accession>A0A9X2SPK6</accession>
<evidence type="ECO:0000313" key="8">
    <source>
        <dbReference type="Proteomes" id="UP001144096"/>
    </source>
</evidence>
<keyword evidence="5 6" id="KW-0472">Membrane</keyword>
<evidence type="ECO:0000256" key="4">
    <source>
        <dbReference type="ARBA" id="ARBA00022989"/>
    </source>
</evidence>
<reference evidence="7" key="1">
    <citation type="submission" date="2022-06" db="EMBL/GenBank/DDBJ databases">
        <title>Amycolatopsis iheyaensis sp. nov., a new species of the genus Amycolatopsis isolated from soil in Iheya island, Japan.</title>
        <authorList>
            <person name="Ngamcharungchit C."/>
            <person name="Kanto H."/>
            <person name="Take A."/>
            <person name="Intra B."/>
            <person name="Matsumoto A."/>
            <person name="Panbangred W."/>
            <person name="Inahashi Y."/>
        </authorList>
    </citation>
    <scope>NUCLEOTIDE SEQUENCE</scope>
    <source>
        <strain evidence="7">OK19-0408</strain>
    </source>
</reference>
<dbReference type="EMBL" id="JAMXQV010000024">
    <property type="protein sequence ID" value="MCR6488261.1"/>
    <property type="molecule type" value="Genomic_DNA"/>
</dbReference>
<dbReference type="Pfam" id="PF02653">
    <property type="entry name" value="BPD_transp_2"/>
    <property type="match status" value="1"/>
</dbReference>
<dbReference type="AlphaFoldDB" id="A0A9X2SPK6"/>
<dbReference type="PANTHER" id="PTHR47089">
    <property type="entry name" value="ABC TRANSPORTER, PERMEASE PROTEIN"/>
    <property type="match status" value="1"/>
</dbReference>
<dbReference type="CDD" id="cd06580">
    <property type="entry name" value="TM_PBP1_transp_TpRbsC_like"/>
    <property type="match status" value="1"/>
</dbReference>
<dbReference type="InterPro" id="IPR001851">
    <property type="entry name" value="ABC_transp_permease"/>
</dbReference>
<dbReference type="Proteomes" id="UP001144096">
    <property type="component" value="Unassembled WGS sequence"/>
</dbReference>
<sequence>MLVGFALVTLVVAVTGGRLADVLTGWLYGALGTPYAAAQTAAYAVPLVVVALGVTPALRAGVIAVGAEGQMQLGAITATVTALSPLGQLPTVLALPIGALAGMLGGAAWSMIPAVPLLRWQASEILTALMANFVAVQLLAYLLRTSLSDPGGYSVPRSADLPDTARIPFLPVSGRLTAAALLVLVLVAVGLWWYHSRSARLLDIFAENKWLAARLGLSRARAILATTAVSGAAAGLAGWMQVAGPDGRLTPGVAGGIAFNGLVVAVLGGNRPVRIVAAGLIMAALVTGADGVQLLSGTPSSIGVVSQGILLLAVALALALTQRRVRLGRPSD</sequence>
<keyword evidence="3 6" id="KW-0812">Transmembrane</keyword>
<feature type="transmembrane region" description="Helical" evidence="6">
    <location>
        <begin position="93"/>
        <end position="118"/>
    </location>
</feature>
<evidence type="ECO:0000256" key="6">
    <source>
        <dbReference type="SAM" id="Phobius"/>
    </source>
</evidence>
<comment type="caution">
    <text evidence="7">The sequence shown here is derived from an EMBL/GenBank/DDBJ whole genome shotgun (WGS) entry which is preliminary data.</text>
</comment>